<dbReference type="Proteomes" id="UP000265520">
    <property type="component" value="Unassembled WGS sequence"/>
</dbReference>
<sequence>MTPHFCVFEIARTLHMSFWEKLEFQGLRKFVECRAKFNVARVKAVVCELDYDSNELGMESVLENNKIVSFSPEAWKKLFNLDWEGITYFGGDKHFEGMNKTTFLREITKSSVPLGNPSNIP</sequence>
<feature type="non-terminal residue" evidence="1">
    <location>
        <position position="121"/>
    </location>
</feature>
<protein>
    <submittedName>
        <fullName evidence="1">Uncharacterized protein</fullName>
    </submittedName>
</protein>
<proteinExistence type="predicted"/>
<evidence type="ECO:0000313" key="1">
    <source>
        <dbReference type="EMBL" id="MCI20723.1"/>
    </source>
</evidence>
<accession>A0A392Q8K1</accession>
<dbReference type="AlphaFoldDB" id="A0A392Q8K1"/>
<name>A0A392Q8K1_9FABA</name>
<organism evidence="1 2">
    <name type="scientific">Trifolium medium</name>
    <dbReference type="NCBI Taxonomy" id="97028"/>
    <lineage>
        <taxon>Eukaryota</taxon>
        <taxon>Viridiplantae</taxon>
        <taxon>Streptophyta</taxon>
        <taxon>Embryophyta</taxon>
        <taxon>Tracheophyta</taxon>
        <taxon>Spermatophyta</taxon>
        <taxon>Magnoliopsida</taxon>
        <taxon>eudicotyledons</taxon>
        <taxon>Gunneridae</taxon>
        <taxon>Pentapetalae</taxon>
        <taxon>rosids</taxon>
        <taxon>fabids</taxon>
        <taxon>Fabales</taxon>
        <taxon>Fabaceae</taxon>
        <taxon>Papilionoideae</taxon>
        <taxon>50 kb inversion clade</taxon>
        <taxon>NPAAA clade</taxon>
        <taxon>Hologalegina</taxon>
        <taxon>IRL clade</taxon>
        <taxon>Trifolieae</taxon>
        <taxon>Trifolium</taxon>
    </lineage>
</organism>
<keyword evidence="2" id="KW-1185">Reference proteome</keyword>
<comment type="caution">
    <text evidence="1">The sequence shown here is derived from an EMBL/GenBank/DDBJ whole genome shotgun (WGS) entry which is preliminary data.</text>
</comment>
<dbReference type="EMBL" id="LXQA010121318">
    <property type="protein sequence ID" value="MCI20723.1"/>
    <property type="molecule type" value="Genomic_DNA"/>
</dbReference>
<reference evidence="1 2" key="1">
    <citation type="journal article" date="2018" name="Front. Plant Sci.">
        <title>Red Clover (Trifolium pratense) and Zigzag Clover (T. medium) - A Picture of Genomic Similarities and Differences.</title>
        <authorList>
            <person name="Dluhosova J."/>
            <person name="Istvanek J."/>
            <person name="Nedelnik J."/>
            <person name="Repkova J."/>
        </authorList>
    </citation>
    <scope>NUCLEOTIDE SEQUENCE [LARGE SCALE GENOMIC DNA]</scope>
    <source>
        <strain evidence="2">cv. 10/8</strain>
        <tissue evidence="1">Leaf</tissue>
    </source>
</reference>
<evidence type="ECO:0000313" key="2">
    <source>
        <dbReference type="Proteomes" id="UP000265520"/>
    </source>
</evidence>